<evidence type="ECO:0000256" key="1">
    <source>
        <dbReference type="ARBA" id="ARBA00008857"/>
    </source>
</evidence>
<accession>A0ABY2SEL0</accession>
<gene>
    <name evidence="6" type="ORF">FCN80_23270</name>
</gene>
<dbReference type="Pfam" id="PF00589">
    <property type="entry name" value="Phage_integrase"/>
    <property type="match status" value="1"/>
</dbReference>
<dbReference type="InterPro" id="IPR002104">
    <property type="entry name" value="Integrase_catalytic"/>
</dbReference>
<dbReference type="Gene3D" id="3.30.160.390">
    <property type="entry name" value="Integrase, DNA-binding domain"/>
    <property type="match status" value="1"/>
</dbReference>
<comment type="similarity">
    <text evidence="1">Belongs to the 'phage' integrase family.</text>
</comment>
<dbReference type="Pfam" id="PF13356">
    <property type="entry name" value="Arm-DNA-bind_3"/>
    <property type="match status" value="1"/>
</dbReference>
<sequence>MAVLTRPLSASEVQKAKPADKDYELFDGQGLTLFIRTNGKKIWRFRYKRPGSTARTTITLGHYPAMSLASARTLHAEHLTLLVKGIDPKKQEQEEAERERLAVDSLFINVATRWFAVKKTKISADYADDIWKSLERDVLPAIGQMPVTQLKAHTLIAALEPVRLRGALETLHRLTQRINEVMKFAINTGLLDANPASTIDEAFVKPRKKHMPTIRPERLPELMQRVYTTNLSPMTRLLLLWQLLTLVRPAEAAGTMWCEIDIGKRLWTLPATRMKMKREHQVPLSSQALAVLEQLKPLSEHSPFVFPGRVKYSQPMHSETVNKALWRMGYGGELVSHGFRALGSTTMNEAGFPPDVIEAALAHVDMNPTRLAYNRATYMAQRVELMDWWGQKISDSFVVQRGGLPEDGHDLAVGKA</sequence>
<dbReference type="PANTHER" id="PTHR30629:SF6">
    <property type="entry name" value="PROPHAGE INTEGRASE INTA-RELATED"/>
    <property type="match status" value="1"/>
</dbReference>
<dbReference type="InterPro" id="IPR053876">
    <property type="entry name" value="Phage_int_M"/>
</dbReference>
<organism evidence="6 7">
    <name type="scientific">Martelella alba</name>
    <dbReference type="NCBI Taxonomy" id="2590451"/>
    <lineage>
        <taxon>Bacteria</taxon>
        <taxon>Pseudomonadati</taxon>
        <taxon>Pseudomonadota</taxon>
        <taxon>Alphaproteobacteria</taxon>
        <taxon>Hyphomicrobiales</taxon>
        <taxon>Aurantimonadaceae</taxon>
        <taxon>Martelella</taxon>
    </lineage>
</organism>
<dbReference type="PANTHER" id="PTHR30629">
    <property type="entry name" value="PROPHAGE INTEGRASE"/>
    <property type="match status" value="1"/>
</dbReference>
<dbReference type="Pfam" id="PF22022">
    <property type="entry name" value="Phage_int_M"/>
    <property type="match status" value="1"/>
</dbReference>
<dbReference type="EMBL" id="SZPQ01000056">
    <property type="protein sequence ID" value="TKI02942.1"/>
    <property type="molecule type" value="Genomic_DNA"/>
</dbReference>
<comment type="caution">
    <text evidence="6">The sequence shown here is derived from an EMBL/GenBank/DDBJ whole genome shotgun (WGS) entry which is preliminary data.</text>
</comment>
<protein>
    <submittedName>
        <fullName evidence="6">DUF4102 domain-containing protein</fullName>
    </submittedName>
</protein>
<dbReference type="InterPro" id="IPR025166">
    <property type="entry name" value="Integrase_DNA_bind_dom"/>
</dbReference>
<keyword evidence="4" id="KW-0233">DNA recombination</keyword>
<evidence type="ECO:0000259" key="5">
    <source>
        <dbReference type="PROSITE" id="PS51898"/>
    </source>
</evidence>
<dbReference type="InterPro" id="IPR011010">
    <property type="entry name" value="DNA_brk_join_enz"/>
</dbReference>
<dbReference type="RefSeq" id="WP_136992719.1">
    <property type="nucleotide sequence ID" value="NZ_SZPQ01000056.1"/>
</dbReference>
<dbReference type="CDD" id="cd00801">
    <property type="entry name" value="INT_P4_C"/>
    <property type="match status" value="1"/>
</dbReference>
<dbReference type="InterPro" id="IPR050808">
    <property type="entry name" value="Phage_Integrase"/>
</dbReference>
<reference evidence="6 7" key="1">
    <citation type="submission" date="2019-04" db="EMBL/GenBank/DDBJ databases">
        <authorList>
            <person name="Li M."/>
            <person name="Gao C."/>
        </authorList>
    </citation>
    <scope>NUCLEOTIDE SEQUENCE [LARGE SCALE GENOMIC DNA]</scope>
    <source>
        <strain evidence="6 7">BGMRC 2031</strain>
    </source>
</reference>
<dbReference type="Gene3D" id="1.10.443.10">
    <property type="entry name" value="Intergrase catalytic core"/>
    <property type="match status" value="1"/>
</dbReference>
<dbReference type="SUPFAM" id="SSF56349">
    <property type="entry name" value="DNA breaking-rejoining enzymes"/>
    <property type="match status" value="1"/>
</dbReference>
<dbReference type="Proteomes" id="UP000305202">
    <property type="component" value="Unassembled WGS sequence"/>
</dbReference>
<evidence type="ECO:0000256" key="4">
    <source>
        <dbReference type="ARBA" id="ARBA00023172"/>
    </source>
</evidence>
<dbReference type="InterPro" id="IPR013762">
    <property type="entry name" value="Integrase-like_cat_sf"/>
</dbReference>
<feature type="domain" description="Tyr recombinase" evidence="5">
    <location>
        <begin position="209"/>
        <end position="387"/>
    </location>
</feature>
<evidence type="ECO:0000256" key="2">
    <source>
        <dbReference type="ARBA" id="ARBA00022908"/>
    </source>
</evidence>
<evidence type="ECO:0000313" key="7">
    <source>
        <dbReference type="Proteomes" id="UP000305202"/>
    </source>
</evidence>
<dbReference type="Gene3D" id="1.10.150.130">
    <property type="match status" value="1"/>
</dbReference>
<name>A0ABY2SEL0_9HYPH</name>
<evidence type="ECO:0000313" key="6">
    <source>
        <dbReference type="EMBL" id="TKI02942.1"/>
    </source>
</evidence>
<keyword evidence="3" id="KW-0238">DNA-binding</keyword>
<dbReference type="NCBIfam" id="NF007246">
    <property type="entry name" value="PRK09692.1"/>
    <property type="match status" value="1"/>
</dbReference>
<dbReference type="InterPro" id="IPR038488">
    <property type="entry name" value="Integrase_DNA-bd_sf"/>
</dbReference>
<evidence type="ECO:0000256" key="3">
    <source>
        <dbReference type="ARBA" id="ARBA00023125"/>
    </source>
</evidence>
<keyword evidence="2" id="KW-0229">DNA integration</keyword>
<dbReference type="PROSITE" id="PS51898">
    <property type="entry name" value="TYR_RECOMBINASE"/>
    <property type="match status" value="1"/>
</dbReference>
<dbReference type="InterPro" id="IPR010998">
    <property type="entry name" value="Integrase_recombinase_N"/>
</dbReference>
<proteinExistence type="inferred from homology"/>
<keyword evidence="7" id="KW-1185">Reference proteome</keyword>